<dbReference type="Proteomes" id="UP000639973">
    <property type="component" value="Unassembled WGS sequence"/>
</dbReference>
<keyword evidence="2" id="KW-1185">Reference proteome</keyword>
<comment type="caution">
    <text evidence="1">The sequence shown here is derived from an EMBL/GenBank/DDBJ whole genome shotgun (WGS) entry which is preliminary data.</text>
</comment>
<evidence type="ECO:0000313" key="2">
    <source>
        <dbReference type="Proteomes" id="UP000639973"/>
    </source>
</evidence>
<sequence length="67" mass="7689">MKPGLPVCLGWPEPVQEAWGTVIAVIVRQDDLEDRLVVERCGTRWTDEGIIGATRFQERYFRTCPAR</sequence>
<reference evidence="2" key="1">
    <citation type="journal article" date="2019" name="Int. J. Syst. Evol. Microbiol.">
        <title>The Global Catalogue of Microorganisms (GCM) 10K type strain sequencing project: providing services to taxonomists for standard genome sequencing and annotation.</title>
        <authorList>
            <consortium name="The Broad Institute Genomics Platform"/>
            <consortium name="The Broad Institute Genome Sequencing Center for Infectious Disease"/>
            <person name="Wu L."/>
            <person name="Ma J."/>
        </authorList>
    </citation>
    <scope>NUCLEOTIDE SEQUENCE [LARGE SCALE GENOMIC DNA]</scope>
    <source>
        <strain evidence="2">JCM 15442</strain>
    </source>
</reference>
<organism evidence="1 2">
    <name type="scientific">Deinococcus aerolatus</name>
    <dbReference type="NCBI Taxonomy" id="522487"/>
    <lineage>
        <taxon>Bacteria</taxon>
        <taxon>Thermotogati</taxon>
        <taxon>Deinococcota</taxon>
        <taxon>Deinococci</taxon>
        <taxon>Deinococcales</taxon>
        <taxon>Deinococcaceae</taxon>
        <taxon>Deinococcus</taxon>
    </lineage>
</organism>
<gene>
    <name evidence="1" type="ORF">GCM10010840_10280</name>
</gene>
<protein>
    <submittedName>
        <fullName evidence="1">Uncharacterized protein</fullName>
    </submittedName>
</protein>
<dbReference type="RefSeq" id="WP_188969657.1">
    <property type="nucleotide sequence ID" value="NZ_BMOL01000003.1"/>
</dbReference>
<accession>A0ABQ2G3W3</accession>
<proteinExistence type="predicted"/>
<evidence type="ECO:0000313" key="1">
    <source>
        <dbReference type="EMBL" id="GGL74130.1"/>
    </source>
</evidence>
<name>A0ABQ2G3W3_9DEIO</name>
<dbReference type="EMBL" id="BMOL01000003">
    <property type="protein sequence ID" value="GGL74130.1"/>
    <property type="molecule type" value="Genomic_DNA"/>
</dbReference>